<evidence type="ECO:0000313" key="2">
    <source>
        <dbReference type="EMBL" id="MFD1717438.1"/>
    </source>
</evidence>
<keyword evidence="3" id="KW-1185">Reference proteome</keyword>
<dbReference type="InterPro" id="IPR036890">
    <property type="entry name" value="HATPase_C_sf"/>
</dbReference>
<dbReference type="EMBL" id="JBHUEE010000002">
    <property type="protein sequence ID" value="MFD1717438.1"/>
    <property type="molecule type" value="Genomic_DNA"/>
</dbReference>
<protein>
    <submittedName>
        <fullName evidence="2">Sacsin N-terminal ATP-binding-like domain-containing protein</fullName>
    </submittedName>
</protein>
<dbReference type="Proteomes" id="UP001597277">
    <property type="component" value="Unassembled WGS sequence"/>
</dbReference>
<dbReference type="Gene3D" id="3.30.565.10">
    <property type="entry name" value="Histidine kinase-like ATPase, C-terminal domain"/>
    <property type="match status" value="1"/>
</dbReference>
<organism evidence="2 3">
    <name type="scientific">Georgenia deserti</name>
    <dbReference type="NCBI Taxonomy" id="2093781"/>
    <lineage>
        <taxon>Bacteria</taxon>
        <taxon>Bacillati</taxon>
        <taxon>Actinomycetota</taxon>
        <taxon>Actinomycetes</taxon>
        <taxon>Micrococcales</taxon>
        <taxon>Bogoriellaceae</taxon>
        <taxon>Georgenia</taxon>
    </lineage>
</organism>
<accession>A0ABW4L1C0</accession>
<sequence length="1010" mass="104827">MNARGRSAGPDPFDTAALRDAALDTWRRDPSRLRQDANLEEDHARGSYRDRVIVELAQNAADAAAEAGVPGDLVFRLTSTEDGGELLAANTGRPLTRAGVAALATLRASAKRAGEAPTVGRFGVGFSATRSLSDEITVATRTEHGPAGVRFSLAETAALLDRAADDIPDLAREIARRHGDLPALRLPVPLEDTAAEAQLDPGRTTAVRLRLRGPAEREAARSALEAVDDVLLLALPTLRTVRVEIDDAPARVLADVGSRWRTATAAGHLPAGLVADRPVEERDRTGWSVTWALPREESGSPPALIHAPTPTEDPVTLPALLVATFPLDPTRRHAVPGPVTEYLLARAAEVYADLAVRLAGEGAAEEALGLVPTGLPAGPIDGAVHAAALETLAGAGLLTEVGTGELITARSAQSLAGPAGQDPEVLGALAPMVGGLVRVPAHREVHARRLGVAIRDLADVVETLPAAGPPERWRQVYAALAPHAATHREALSALPVPLHDGTTFAHGPRGLLLPSPELTALPAGLPGLRIVHPRAAHPVLATVGAVGADAVTLLQQPSLRAAVEDPEGPSEPPAGQPPDGVNRAVAVVLDLAAQAVERHGDDVALPAWLAELPLPVERTRTDLAPAAELTIPGSWAAEVLDALEPVARRVLDHWGGPTLAAVGVRAGLTTVTVPDVVADPAAADETRLDGWSDYLEHLAEILGPGVWVGDLIAVADLDAVAEGAWPQVLERLAATPALRAALLDPVRAEGGGTGTAAPSYTAWWLREELGAPFALPGRRRAPFLTAPPAGIDRLDEAVLGAVGAVGDLAELDAAGWDAYLDRWPEEGTVDLTDAVALWLALARAATEGVRFDPPTVVPALTGANARMCPADDVVVATPMWAQAAAVVPAPLDLVDAVADLLDLDVAPDVPPAVTGHRTGPTPAAVRTLLPEVPGEWVECEELEVDGSPVTWWVNRGTVYATSTAGLARSLAHAAGSWPARFAVEAVLTDPTLLGDVLTGCAGDPPATGQR</sequence>
<feature type="region of interest" description="Disordered" evidence="1">
    <location>
        <begin position="561"/>
        <end position="581"/>
    </location>
</feature>
<dbReference type="SUPFAM" id="SSF55874">
    <property type="entry name" value="ATPase domain of HSP90 chaperone/DNA topoisomerase II/histidine kinase"/>
    <property type="match status" value="1"/>
</dbReference>
<comment type="caution">
    <text evidence="2">The sequence shown here is derived from an EMBL/GenBank/DDBJ whole genome shotgun (WGS) entry which is preliminary data.</text>
</comment>
<reference evidence="3" key="1">
    <citation type="journal article" date="2019" name="Int. J. Syst. Evol. Microbiol.">
        <title>The Global Catalogue of Microorganisms (GCM) 10K type strain sequencing project: providing services to taxonomists for standard genome sequencing and annotation.</title>
        <authorList>
            <consortium name="The Broad Institute Genomics Platform"/>
            <consortium name="The Broad Institute Genome Sequencing Center for Infectious Disease"/>
            <person name="Wu L."/>
            <person name="Ma J."/>
        </authorList>
    </citation>
    <scope>NUCLEOTIDE SEQUENCE [LARGE SCALE GENOMIC DNA]</scope>
    <source>
        <strain evidence="3">JCM 17130</strain>
    </source>
</reference>
<gene>
    <name evidence="2" type="ORF">ACFSE6_06305</name>
</gene>
<evidence type="ECO:0000256" key="1">
    <source>
        <dbReference type="SAM" id="MobiDB-lite"/>
    </source>
</evidence>
<dbReference type="RefSeq" id="WP_388003667.1">
    <property type="nucleotide sequence ID" value="NZ_JBHUEE010000002.1"/>
</dbReference>
<evidence type="ECO:0000313" key="3">
    <source>
        <dbReference type="Proteomes" id="UP001597277"/>
    </source>
</evidence>
<proteinExistence type="predicted"/>
<name>A0ABW4L1C0_9MICO</name>
<dbReference type="NCBIfam" id="NF047352">
    <property type="entry name" value="P_loop_sacsin"/>
    <property type="match status" value="1"/>
</dbReference>